<reference evidence="1 2" key="1">
    <citation type="submission" date="2015-08" db="EMBL/GenBank/DDBJ databases">
        <title>Next Generation Sequencing and Analysis of the Genome of Puccinia sorghi L Schw, the Causal Agent of Maize Common Rust.</title>
        <authorList>
            <person name="Rochi L."/>
            <person name="Burguener G."/>
            <person name="Darino M."/>
            <person name="Turjanski A."/>
            <person name="Kreff E."/>
            <person name="Dieguez M.J."/>
            <person name="Sacco F."/>
        </authorList>
    </citation>
    <scope>NUCLEOTIDE SEQUENCE [LARGE SCALE GENOMIC DNA]</scope>
    <source>
        <strain evidence="1 2">RO10H11247</strain>
    </source>
</reference>
<dbReference type="AlphaFoldDB" id="A0A0L6UHC0"/>
<dbReference type="Proteomes" id="UP000037035">
    <property type="component" value="Unassembled WGS sequence"/>
</dbReference>
<sequence>MQAILQKFGNKFQEEVTQMQAENLEETITIYFNRGLTIQKIHHYLKTSHSYNQSLQSLKRKLNTMKISRHTMTLNPKRWM</sequence>
<keyword evidence="2" id="KW-1185">Reference proteome</keyword>
<evidence type="ECO:0000313" key="1">
    <source>
        <dbReference type="EMBL" id="KNZ47926.1"/>
    </source>
</evidence>
<dbReference type="VEuPathDB" id="FungiDB:VP01_603g7"/>
<comment type="caution">
    <text evidence="1">The sequence shown here is derived from an EMBL/GenBank/DDBJ whole genome shotgun (WGS) entry which is preliminary data.</text>
</comment>
<proteinExistence type="predicted"/>
<protein>
    <submittedName>
        <fullName evidence="1">Uncharacterized protein</fullName>
    </submittedName>
</protein>
<organism evidence="1 2">
    <name type="scientific">Puccinia sorghi</name>
    <dbReference type="NCBI Taxonomy" id="27349"/>
    <lineage>
        <taxon>Eukaryota</taxon>
        <taxon>Fungi</taxon>
        <taxon>Dikarya</taxon>
        <taxon>Basidiomycota</taxon>
        <taxon>Pucciniomycotina</taxon>
        <taxon>Pucciniomycetes</taxon>
        <taxon>Pucciniales</taxon>
        <taxon>Pucciniaceae</taxon>
        <taxon>Puccinia</taxon>
    </lineage>
</organism>
<evidence type="ECO:0000313" key="2">
    <source>
        <dbReference type="Proteomes" id="UP000037035"/>
    </source>
</evidence>
<gene>
    <name evidence="1" type="ORF">VP01_603g7</name>
</gene>
<accession>A0A0L6UHC0</accession>
<name>A0A0L6UHC0_9BASI</name>
<dbReference type="EMBL" id="LAVV01011319">
    <property type="protein sequence ID" value="KNZ47926.1"/>
    <property type="molecule type" value="Genomic_DNA"/>
</dbReference>